<sequence length="106" mass="11570">MNNYWIGFLTIPVVVAVVALTLAVLAGGLRLWFTYGHDLVSLVPERIKGRYSKSSHAGVIANSEVVVRLFWVAGTAVYITKHGPIGNRAQIQRTVSAIDKSMKESS</sequence>
<name>A0A1B3B0Y3_9CAUD</name>
<evidence type="ECO:0000313" key="2">
    <source>
        <dbReference type="EMBL" id="AOE44651.1"/>
    </source>
</evidence>
<feature type="transmembrane region" description="Helical" evidence="1">
    <location>
        <begin position="6"/>
        <end position="33"/>
    </location>
</feature>
<protein>
    <submittedName>
        <fullName evidence="2">Uncharacterized protein</fullName>
    </submittedName>
</protein>
<reference evidence="2 3" key="1">
    <citation type="submission" date="2016-07" db="EMBL/GenBank/DDBJ databases">
        <authorList>
            <person name="Franke B.K."/>
            <person name="Idrees S."/>
            <person name="Klinkhammer K.E."/>
            <person name="Kocina D.M."/>
            <person name="Lusk T.N."/>
            <person name="Notovny A.L."/>
            <person name="Oberding K.E."/>
            <person name="Quandt C.A."/>
            <person name="Schmitz M.Y."/>
            <person name="Schultz D.E."/>
            <person name="Thaoxaochay C."/>
            <person name="Thomas C.P."/>
            <person name="Toland T.N."/>
            <person name="Topel S.A."/>
            <person name="Warren E.R."/>
            <person name="Weber A.J."/>
            <person name="Welman R.J."/>
            <person name="Williams K.M."/>
            <person name="Bonilla J.A."/>
            <person name="Klyczek K."/>
            <person name="Garlena R.A."/>
            <person name="Russell D.A."/>
            <person name="Pope W.H."/>
            <person name="Jacobs-Sera D."/>
            <person name="Hendrix R.W."/>
            <person name="Hatfull G.F."/>
        </authorList>
    </citation>
    <scope>NUCLEOTIDE SEQUENCE [LARGE SCALE GENOMIC DNA]</scope>
</reference>
<evidence type="ECO:0000256" key="1">
    <source>
        <dbReference type="SAM" id="Phobius"/>
    </source>
</evidence>
<keyword evidence="1" id="KW-1133">Transmembrane helix</keyword>
<gene>
    <name evidence="2" type="primary">41</name>
    <name evidence="2" type="ORF">SEA_REMUS_41</name>
</gene>
<organism evidence="2 3">
    <name type="scientific">Gordonia phage Remus</name>
    <dbReference type="NCBI Taxonomy" id="1887652"/>
    <lineage>
        <taxon>Viruses</taxon>
        <taxon>Duplodnaviria</taxon>
        <taxon>Heunggongvirae</taxon>
        <taxon>Uroviricota</taxon>
        <taxon>Caudoviricetes</taxon>
        <taxon>Soupsvirus</taxon>
        <taxon>Soupsvirus strosahl</taxon>
    </lineage>
</organism>
<dbReference type="GeneID" id="29063845"/>
<dbReference type="RefSeq" id="YP_009281652.1">
    <property type="nucleotide sequence ID" value="NC_031031.1"/>
</dbReference>
<accession>A0A1B3B0Y3</accession>
<dbReference type="Proteomes" id="UP000202619">
    <property type="component" value="Segment"/>
</dbReference>
<proteinExistence type="predicted"/>
<dbReference type="EMBL" id="KX557283">
    <property type="protein sequence ID" value="AOE44651.1"/>
    <property type="molecule type" value="Genomic_DNA"/>
</dbReference>
<evidence type="ECO:0000313" key="3">
    <source>
        <dbReference type="Proteomes" id="UP000202619"/>
    </source>
</evidence>
<keyword evidence="1" id="KW-0812">Transmembrane</keyword>
<dbReference type="KEGG" id="vg:29063845"/>
<keyword evidence="1" id="KW-0472">Membrane</keyword>